<dbReference type="Proteomes" id="UP000238415">
    <property type="component" value="Unassembled WGS sequence"/>
</dbReference>
<proteinExistence type="predicted"/>
<sequence length="89" mass="10071">MSGAYVQSAGVKQVSLPRKGKISKARKAYQTQSWFKRLQRWRAGGEATISLLKRKYGLRRSLSRGYEGTITWVGYGILAYNLNRVATMV</sequence>
<dbReference type="AlphaFoldDB" id="A0A2T0AWI0"/>
<protein>
    <recommendedName>
        <fullName evidence="1">Transposase DDE domain-containing protein</fullName>
    </recommendedName>
</protein>
<name>A0A2T0AWI0_9FIRM</name>
<evidence type="ECO:0000313" key="3">
    <source>
        <dbReference type="Proteomes" id="UP000238415"/>
    </source>
</evidence>
<comment type="caution">
    <text evidence="2">The sequence shown here is derived from an EMBL/GenBank/DDBJ whole genome shotgun (WGS) entry which is preliminary data.</text>
</comment>
<dbReference type="InterPro" id="IPR025668">
    <property type="entry name" value="Tnp_DDE_dom"/>
</dbReference>
<gene>
    <name evidence="2" type="ORF">MOHU_05630</name>
</gene>
<keyword evidence="3" id="KW-1185">Reference proteome</keyword>
<accession>A0A2T0AWI0</accession>
<organism evidence="2 3">
    <name type="scientific">Neomoorella humiferrea</name>
    <dbReference type="NCBI Taxonomy" id="676965"/>
    <lineage>
        <taxon>Bacteria</taxon>
        <taxon>Bacillati</taxon>
        <taxon>Bacillota</taxon>
        <taxon>Clostridia</taxon>
        <taxon>Neomoorellales</taxon>
        <taxon>Neomoorellaceae</taxon>
        <taxon>Neomoorella</taxon>
    </lineage>
</organism>
<evidence type="ECO:0000259" key="1">
    <source>
        <dbReference type="Pfam" id="PF13751"/>
    </source>
</evidence>
<evidence type="ECO:0000313" key="2">
    <source>
        <dbReference type="EMBL" id="PRR75056.1"/>
    </source>
</evidence>
<reference evidence="2 3" key="1">
    <citation type="submission" date="2018-03" db="EMBL/GenBank/DDBJ databases">
        <title>Genome sequence of Moorella humiferrea DSM 23265.</title>
        <authorList>
            <person name="Poehlein A."/>
            <person name="Daniel R."/>
        </authorList>
    </citation>
    <scope>NUCLEOTIDE SEQUENCE [LARGE SCALE GENOMIC DNA]</scope>
    <source>
        <strain evidence="2 3">DSM 23265</strain>
    </source>
</reference>
<dbReference type="EMBL" id="PVXM01000006">
    <property type="protein sequence ID" value="PRR75056.1"/>
    <property type="molecule type" value="Genomic_DNA"/>
</dbReference>
<dbReference type="Pfam" id="PF13751">
    <property type="entry name" value="DDE_Tnp_1_6"/>
    <property type="match status" value="1"/>
</dbReference>
<feature type="domain" description="Transposase DDE" evidence="1">
    <location>
        <begin position="21"/>
        <end position="85"/>
    </location>
</feature>